<dbReference type="EMBL" id="BGZK01000207">
    <property type="protein sequence ID" value="GBP28456.1"/>
    <property type="molecule type" value="Genomic_DNA"/>
</dbReference>
<reference evidence="1 2" key="1">
    <citation type="journal article" date="2019" name="Commun. Biol.">
        <title>The bagworm genome reveals a unique fibroin gene that provides high tensile strength.</title>
        <authorList>
            <person name="Kono N."/>
            <person name="Nakamura H."/>
            <person name="Ohtoshi R."/>
            <person name="Tomita M."/>
            <person name="Numata K."/>
            <person name="Arakawa K."/>
        </authorList>
    </citation>
    <scope>NUCLEOTIDE SEQUENCE [LARGE SCALE GENOMIC DNA]</scope>
</reference>
<proteinExistence type="predicted"/>
<name>A0A4C1UR51_EUMVA</name>
<organism evidence="1 2">
    <name type="scientific">Eumeta variegata</name>
    <name type="common">Bagworm moth</name>
    <name type="synonym">Eumeta japonica</name>
    <dbReference type="NCBI Taxonomy" id="151549"/>
    <lineage>
        <taxon>Eukaryota</taxon>
        <taxon>Metazoa</taxon>
        <taxon>Ecdysozoa</taxon>
        <taxon>Arthropoda</taxon>
        <taxon>Hexapoda</taxon>
        <taxon>Insecta</taxon>
        <taxon>Pterygota</taxon>
        <taxon>Neoptera</taxon>
        <taxon>Endopterygota</taxon>
        <taxon>Lepidoptera</taxon>
        <taxon>Glossata</taxon>
        <taxon>Ditrysia</taxon>
        <taxon>Tineoidea</taxon>
        <taxon>Psychidae</taxon>
        <taxon>Oiketicinae</taxon>
        <taxon>Eumeta</taxon>
    </lineage>
</organism>
<comment type="caution">
    <text evidence="1">The sequence shown here is derived from an EMBL/GenBank/DDBJ whole genome shotgun (WGS) entry which is preliminary data.</text>
</comment>
<dbReference type="AlphaFoldDB" id="A0A4C1UR51"/>
<accession>A0A4C1UR51</accession>
<protein>
    <submittedName>
        <fullName evidence="1">Uncharacterized protein</fullName>
    </submittedName>
</protein>
<gene>
    <name evidence="1" type="ORF">EVAR_93403_1</name>
</gene>
<sequence length="191" mass="20466">MGTTVKLNLAPAADENHTGLGSPAQARELCCFNTYTLSNRKRIYDQQFSIYHINTLSYGVSKAKSFTCEYINEHVYKTDSVNLYKGSGTFGGTGGDELEDLEGGAVVVVVEVVEMVVVVIGGEGACVVEVVVEEKVLEFVEFVDVSLSMEAVEELLLVVEFRASFAVIDGGVKVVVKELGCVASALLAPSK</sequence>
<evidence type="ECO:0000313" key="1">
    <source>
        <dbReference type="EMBL" id="GBP28456.1"/>
    </source>
</evidence>
<evidence type="ECO:0000313" key="2">
    <source>
        <dbReference type="Proteomes" id="UP000299102"/>
    </source>
</evidence>
<keyword evidence="2" id="KW-1185">Reference proteome</keyword>
<dbReference type="Proteomes" id="UP000299102">
    <property type="component" value="Unassembled WGS sequence"/>
</dbReference>